<dbReference type="CDD" id="cd00075">
    <property type="entry name" value="HATPase"/>
    <property type="match status" value="1"/>
</dbReference>
<evidence type="ECO:0000256" key="11">
    <source>
        <dbReference type="ARBA" id="ARBA00023012"/>
    </source>
</evidence>
<evidence type="ECO:0000256" key="5">
    <source>
        <dbReference type="ARBA" id="ARBA00022679"/>
    </source>
</evidence>
<keyword evidence="13" id="KW-0175">Coiled coil</keyword>
<proteinExistence type="predicted"/>
<dbReference type="InterPro" id="IPR036097">
    <property type="entry name" value="HisK_dim/P_sf"/>
</dbReference>
<keyword evidence="9" id="KW-0067">ATP-binding</keyword>
<keyword evidence="11" id="KW-0902">Two-component regulatory system</keyword>
<dbReference type="Gene3D" id="3.30.565.10">
    <property type="entry name" value="Histidine kinase-like ATPase, C-terminal domain"/>
    <property type="match status" value="1"/>
</dbReference>
<evidence type="ECO:0000256" key="1">
    <source>
        <dbReference type="ARBA" id="ARBA00000085"/>
    </source>
</evidence>
<dbReference type="GO" id="GO:0000155">
    <property type="term" value="F:phosphorelay sensor kinase activity"/>
    <property type="evidence" value="ECO:0007669"/>
    <property type="project" value="InterPro"/>
</dbReference>
<accession>A0A923HLC0</accession>
<dbReference type="PROSITE" id="PS50885">
    <property type="entry name" value="HAMP"/>
    <property type="match status" value="1"/>
</dbReference>
<evidence type="ECO:0000313" key="19">
    <source>
        <dbReference type="EMBL" id="MBC3862984.1"/>
    </source>
</evidence>
<feature type="domain" description="PAS" evidence="16">
    <location>
        <begin position="238"/>
        <end position="287"/>
    </location>
</feature>
<dbReference type="RefSeq" id="WP_186912924.1">
    <property type="nucleotide sequence ID" value="NZ_JACOFV010000011.1"/>
</dbReference>
<evidence type="ECO:0000256" key="8">
    <source>
        <dbReference type="ARBA" id="ARBA00022777"/>
    </source>
</evidence>
<dbReference type="PANTHER" id="PTHR42878">
    <property type="entry name" value="TWO-COMPONENT HISTIDINE KINASE"/>
    <property type="match status" value="1"/>
</dbReference>
<dbReference type="Gene3D" id="6.10.340.10">
    <property type="match status" value="1"/>
</dbReference>
<dbReference type="SUPFAM" id="SSF47384">
    <property type="entry name" value="Homodimeric domain of signal transducing histidine kinase"/>
    <property type="match status" value="1"/>
</dbReference>
<keyword evidence="5" id="KW-0808">Transferase</keyword>
<dbReference type="EC" id="2.7.13.3" evidence="3"/>
<evidence type="ECO:0000256" key="7">
    <source>
        <dbReference type="ARBA" id="ARBA00022741"/>
    </source>
</evidence>
<dbReference type="PROSITE" id="PS50112">
    <property type="entry name" value="PAS"/>
    <property type="match status" value="2"/>
</dbReference>
<keyword evidence="10 14" id="KW-1133">Transmembrane helix</keyword>
<evidence type="ECO:0000256" key="4">
    <source>
        <dbReference type="ARBA" id="ARBA00022553"/>
    </source>
</evidence>
<dbReference type="GO" id="GO:0030295">
    <property type="term" value="F:protein kinase activator activity"/>
    <property type="evidence" value="ECO:0007669"/>
    <property type="project" value="TreeGrafter"/>
</dbReference>
<evidence type="ECO:0000259" key="16">
    <source>
        <dbReference type="PROSITE" id="PS50112"/>
    </source>
</evidence>
<keyword evidence="4" id="KW-0597">Phosphoprotein</keyword>
<protein>
    <recommendedName>
        <fullName evidence="3">histidine kinase</fullName>
        <ecNumber evidence="3">2.7.13.3</ecNumber>
    </recommendedName>
</protein>
<dbReference type="EMBL" id="JACOFV010000011">
    <property type="protein sequence ID" value="MBC3862984.1"/>
    <property type="molecule type" value="Genomic_DNA"/>
</dbReference>
<feature type="domain" description="PAS" evidence="16">
    <location>
        <begin position="363"/>
        <end position="435"/>
    </location>
</feature>
<dbReference type="SMART" id="SM00091">
    <property type="entry name" value="PAS"/>
    <property type="match status" value="2"/>
</dbReference>
<dbReference type="GO" id="GO:0016020">
    <property type="term" value="C:membrane"/>
    <property type="evidence" value="ECO:0007669"/>
    <property type="project" value="UniProtKB-SubCell"/>
</dbReference>
<comment type="subcellular location">
    <subcellularLocation>
        <location evidence="2">Membrane</location>
        <topology evidence="2">Multi-pass membrane protein</topology>
    </subcellularLocation>
</comment>
<dbReference type="PANTHER" id="PTHR42878:SF7">
    <property type="entry name" value="SENSOR HISTIDINE KINASE GLRK"/>
    <property type="match status" value="1"/>
</dbReference>
<dbReference type="PROSITE" id="PS50113">
    <property type="entry name" value="PAC"/>
    <property type="match status" value="2"/>
</dbReference>
<dbReference type="SUPFAM" id="SSF55785">
    <property type="entry name" value="PYP-like sensor domain (PAS domain)"/>
    <property type="match status" value="2"/>
</dbReference>
<dbReference type="Pfam" id="PF02518">
    <property type="entry name" value="HATPase_c"/>
    <property type="match status" value="1"/>
</dbReference>
<feature type="transmembrane region" description="Helical" evidence="14">
    <location>
        <begin position="155"/>
        <end position="176"/>
    </location>
</feature>
<dbReference type="InterPro" id="IPR035965">
    <property type="entry name" value="PAS-like_dom_sf"/>
</dbReference>
<keyword evidence="6 14" id="KW-0812">Transmembrane</keyword>
<evidence type="ECO:0000256" key="3">
    <source>
        <dbReference type="ARBA" id="ARBA00012438"/>
    </source>
</evidence>
<keyword evidence="12 14" id="KW-0472">Membrane</keyword>
<dbReference type="InterPro" id="IPR003660">
    <property type="entry name" value="HAMP_dom"/>
</dbReference>
<feature type="coiled-coil region" evidence="13">
    <location>
        <begin position="517"/>
        <end position="547"/>
    </location>
</feature>
<dbReference type="InterPro" id="IPR050351">
    <property type="entry name" value="BphY/WalK/GraS-like"/>
</dbReference>
<comment type="caution">
    <text evidence="19">The sequence shown here is derived from an EMBL/GenBank/DDBJ whole genome shotgun (WGS) entry which is preliminary data.</text>
</comment>
<gene>
    <name evidence="19" type="ORF">H8K32_12805</name>
</gene>
<dbReference type="PROSITE" id="PS50109">
    <property type="entry name" value="HIS_KIN"/>
    <property type="match status" value="1"/>
</dbReference>
<keyword evidence="8 19" id="KW-0418">Kinase</keyword>
<dbReference type="GO" id="GO:0000156">
    <property type="term" value="F:phosphorelay response regulator activity"/>
    <property type="evidence" value="ECO:0007669"/>
    <property type="project" value="TreeGrafter"/>
</dbReference>
<evidence type="ECO:0000256" key="2">
    <source>
        <dbReference type="ARBA" id="ARBA00004141"/>
    </source>
</evidence>
<feature type="domain" description="PAC" evidence="17">
    <location>
        <begin position="312"/>
        <end position="362"/>
    </location>
</feature>
<evidence type="ECO:0000259" key="18">
    <source>
        <dbReference type="PROSITE" id="PS50885"/>
    </source>
</evidence>
<dbReference type="InterPro" id="IPR001610">
    <property type="entry name" value="PAC"/>
</dbReference>
<dbReference type="Pfam" id="PF00672">
    <property type="entry name" value="HAMP"/>
    <property type="match status" value="1"/>
</dbReference>
<dbReference type="PRINTS" id="PR00344">
    <property type="entry name" value="BCTRLSENSOR"/>
</dbReference>
<evidence type="ECO:0000313" key="20">
    <source>
        <dbReference type="Proteomes" id="UP000634011"/>
    </source>
</evidence>
<dbReference type="CDD" id="cd00082">
    <property type="entry name" value="HisKA"/>
    <property type="match status" value="1"/>
</dbReference>
<evidence type="ECO:0000256" key="10">
    <source>
        <dbReference type="ARBA" id="ARBA00022989"/>
    </source>
</evidence>
<feature type="domain" description="HAMP" evidence="18">
    <location>
        <begin position="174"/>
        <end position="226"/>
    </location>
</feature>
<evidence type="ECO:0000256" key="14">
    <source>
        <dbReference type="SAM" id="Phobius"/>
    </source>
</evidence>
<feature type="domain" description="Histidine kinase" evidence="15">
    <location>
        <begin position="556"/>
        <end position="788"/>
    </location>
</feature>
<dbReference type="SMART" id="SM00387">
    <property type="entry name" value="HATPase_c"/>
    <property type="match status" value="1"/>
</dbReference>
<feature type="domain" description="PAC" evidence="17">
    <location>
        <begin position="452"/>
        <end position="504"/>
    </location>
</feature>
<evidence type="ECO:0000256" key="12">
    <source>
        <dbReference type="ARBA" id="ARBA00023136"/>
    </source>
</evidence>
<dbReference type="InterPro" id="IPR036890">
    <property type="entry name" value="HATPase_C_sf"/>
</dbReference>
<name>A0A923HLC0_9BURK</name>
<dbReference type="Gene3D" id="3.30.450.20">
    <property type="entry name" value="PAS domain"/>
    <property type="match status" value="2"/>
</dbReference>
<dbReference type="AlphaFoldDB" id="A0A923HLC0"/>
<dbReference type="InterPro" id="IPR003594">
    <property type="entry name" value="HATPase_dom"/>
</dbReference>
<dbReference type="InterPro" id="IPR004358">
    <property type="entry name" value="Sig_transdc_His_kin-like_C"/>
</dbReference>
<reference evidence="19" key="1">
    <citation type="submission" date="2020-08" db="EMBL/GenBank/DDBJ databases">
        <title>Novel species isolated from subtropical streams in China.</title>
        <authorList>
            <person name="Lu H."/>
        </authorList>
    </citation>
    <scope>NUCLEOTIDE SEQUENCE</scope>
    <source>
        <strain evidence="19">KACC 12607</strain>
    </source>
</reference>
<dbReference type="SMART" id="SM00304">
    <property type="entry name" value="HAMP"/>
    <property type="match status" value="1"/>
</dbReference>
<dbReference type="SUPFAM" id="SSF158472">
    <property type="entry name" value="HAMP domain-like"/>
    <property type="match status" value="1"/>
</dbReference>
<sequence>MRLSLRWKLVLGCVLVEVVMLSFLVANSLRLNHDHMLQLVDLRLKEVSVLLNASIAPALAQEDYAAINDVFRSSRRKDGIVYFLLFDHDHHLIVSNGWDSELPQDLSHFQTAKSPTRIDARLPVTLAGLPYGDLMFGVNTQFVLDARNNLLKESILIAAVEILLSFIFIALLGSWLTRHLKRLEVAANAISRGEYGLRIAHTGNDEVGIVGRALNVMGEQLERDILTLKHSEQQQRETAERLQSVFEAVPDYLTLSKLDNGMIVYANAGFEAITGYTRNETMGKTSLEMGIWLDIENRKRWVKIVKVNGYVSDYQTSILAKDGTVKAILLSAKLLNIDGVPHIVTICKDITERLESEVKVEMSRRKLQAVLDAASEVSIIATDVYGKITMFNSGAEKMLGYSADEFLGRLTPAPFHDKEELRERSRQLSKQFSRHISGIEIFTAIAIRDGSDFTNWTYIHKSGKRINVSLVVTTMRDEFENVVGFLGIARDITPQVEARAALSKLNDELESRVVVRTAELKTANDELAEAMEKLQLAQDELIRSEKLKALGNIVAVVAHELNTPIGNSLTVASTLREKTKHVNQLFAEGGLRKSSLSEYLSDADEGTSILIRALNRSSDLVNNFKHVAVDQTTEQRRPFDLHDVIVDVVAVLSPMLRKTPYRFNFEVPSGILMDSYPGPLEQVVTNLITNSLAHAFEDKDQGEMYLSASLLDDNTVQIIFTDDGIGIETDHLSRIFDPFYTTKLGRGGTGLGLNIVHNIATKTLGGNLSVESIYGKGTVFTLNIPLKAPI</sequence>
<evidence type="ECO:0000256" key="9">
    <source>
        <dbReference type="ARBA" id="ARBA00022840"/>
    </source>
</evidence>
<dbReference type="InterPro" id="IPR003661">
    <property type="entry name" value="HisK_dim/P_dom"/>
</dbReference>
<dbReference type="InterPro" id="IPR005467">
    <property type="entry name" value="His_kinase_dom"/>
</dbReference>
<dbReference type="InterPro" id="IPR000014">
    <property type="entry name" value="PAS"/>
</dbReference>
<evidence type="ECO:0000256" key="6">
    <source>
        <dbReference type="ARBA" id="ARBA00022692"/>
    </source>
</evidence>
<keyword evidence="7" id="KW-0547">Nucleotide-binding</keyword>
<organism evidence="19 20">
    <name type="scientific">Undibacterium jejuense</name>
    <dbReference type="NCBI Taxonomy" id="1344949"/>
    <lineage>
        <taxon>Bacteria</taxon>
        <taxon>Pseudomonadati</taxon>
        <taxon>Pseudomonadota</taxon>
        <taxon>Betaproteobacteria</taxon>
        <taxon>Burkholderiales</taxon>
        <taxon>Oxalobacteraceae</taxon>
        <taxon>Undibacterium</taxon>
    </lineage>
</organism>
<dbReference type="InterPro" id="IPR000700">
    <property type="entry name" value="PAS-assoc_C"/>
</dbReference>
<keyword evidence="20" id="KW-1185">Reference proteome</keyword>
<dbReference type="Pfam" id="PF13426">
    <property type="entry name" value="PAS_9"/>
    <property type="match status" value="2"/>
</dbReference>
<evidence type="ECO:0000256" key="13">
    <source>
        <dbReference type="SAM" id="Coils"/>
    </source>
</evidence>
<evidence type="ECO:0000259" key="15">
    <source>
        <dbReference type="PROSITE" id="PS50109"/>
    </source>
</evidence>
<dbReference type="Proteomes" id="UP000634011">
    <property type="component" value="Unassembled WGS sequence"/>
</dbReference>
<dbReference type="GO" id="GO:0007234">
    <property type="term" value="P:osmosensory signaling via phosphorelay pathway"/>
    <property type="evidence" value="ECO:0007669"/>
    <property type="project" value="TreeGrafter"/>
</dbReference>
<dbReference type="CDD" id="cd06225">
    <property type="entry name" value="HAMP"/>
    <property type="match status" value="1"/>
</dbReference>
<dbReference type="CDD" id="cd00130">
    <property type="entry name" value="PAS"/>
    <property type="match status" value="2"/>
</dbReference>
<feature type="transmembrane region" description="Helical" evidence="14">
    <location>
        <begin position="6"/>
        <end position="26"/>
    </location>
</feature>
<evidence type="ECO:0000259" key="17">
    <source>
        <dbReference type="PROSITE" id="PS50113"/>
    </source>
</evidence>
<dbReference type="Gene3D" id="1.10.287.130">
    <property type="match status" value="1"/>
</dbReference>
<comment type="catalytic activity">
    <reaction evidence="1">
        <text>ATP + protein L-histidine = ADP + protein N-phospho-L-histidine.</text>
        <dbReference type="EC" id="2.7.13.3"/>
    </reaction>
</comment>
<dbReference type="SMART" id="SM00086">
    <property type="entry name" value="PAC"/>
    <property type="match status" value="2"/>
</dbReference>
<dbReference type="SUPFAM" id="SSF55874">
    <property type="entry name" value="ATPase domain of HSP90 chaperone/DNA topoisomerase II/histidine kinase"/>
    <property type="match status" value="1"/>
</dbReference>
<dbReference type="NCBIfam" id="TIGR00229">
    <property type="entry name" value="sensory_box"/>
    <property type="match status" value="2"/>
</dbReference>